<dbReference type="Gene3D" id="3.40.190.150">
    <property type="entry name" value="Bordetella uptake gene, domain 1"/>
    <property type="match status" value="1"/>
</dbReference>
<evidence type="ECO:0000256" key="2">
    <source>
        <dbReference type="SAM" id="SignalP"/>
    </source>
</evidence>
<sequence length="327" mass="34555">MKNTHLRKWIRLAITVALLPSLNAISAPENDYPSRPIKIVIPFPAGGSTDAMARNIGPALGKVLGQSIVIENKSGASGTVGADFVAKATPDGYTLLMGTLHLTIAQSVFPKLNYRIDKDLVPIGTVGLIPNVVVVNASVPANNIKELVALAKANPEKYDYASVGPGSAHHLIGEMFKIKTGANLTHIPYRGSAPAVVDLLGGQVSVMFDTIPSALPHIRDGKTKALAVTTAKRSSVLPNVPTLIESGIAIDVGTWNGLMAPAGTDPAIIDKLNRAIVTVLNDPDMRKQLQALGIEPLPSSPAELKARINKEIVDYSNLAKELKLSVE</sequence>
<dbReference type="RefSeq" id="WP_088525352.1">
    <property type="nucleotide sequence ID" value="NZ_NGUP01000003.1"/>
</dbReference>
<evidence type="ECO:0000256" key="1">
    <source>
        <dbReference type="ARBA" id="ARBA00006987"/>
    </source>
</evidence>
<comment type="caution">
    <text evidence="3">The sequence shown here is derived from an EMBL/GenBank/DDBJ whole genome shotgun (WGS) entry which is preliminary data.</text>
</comment>
<dbReference type="InterPro" id="IPR042100">
    <property type="entry name" value="Bug_dom1"/>
</dbReference>
<dbReference type="AlphaFoldDB" id="A0A254PWS0"/>
<dbReference type="Gene3D" id="3.40.190.10">
    <property type="entry name" value="Periplasmic binding protein-like II"/>
    <property type="match status" value="1"/>
</dbReference>
<keyword evidence="2" id="KW-0732">Signal</keyword>
<gene>
    <name evidence="3" type="ORF">CBI31_05255</name>
</gene>
<dbReference type="CDD" id="cd13578">
    <property type="entry name" value="PBP2_Bug27"/>
    <property type="match status" value="1"/>
</dbReference>
<evidence type="ECO:0000313" key="3">
    <source>
        <dbReference type="EMBL" id="OWS69746.1"/>
    </source>
</evidence>
<proteinExistence type="inferred from homology"/>
<dbReference type="PANTHER" id="PTHR42928">
    <property type="entry name" value="TRICARBOXYLATE-BINDING PROTEIN"/>
    <property type="match status" value="1"/>
</dbReference>
<reference evidence="3 4" key="1">
    <citation type="submission" date="2017-05" db="EMBL/GenBank/DDBJ databases">
        <title>Genome of Polynucleobacter sp. MWH-Feld-100.</title>
        <authorList>
            <person name="Hahn M.W."/>
        </authorList>
    </citation>
    <scope>NUCLEOTIDE SEQUENCE [LARGE SCALE GENOMIC DNA]</scope>
    <source>
        <strain evidence="3 4">MWH-Feld-100</strain>
    </source>
</reference>
<name>A0A254PWS0_9BURK</name>
<dbReference type="Pfam" id="PF03401">
    <property type="entry name" value="TctC"/>
    <property type="match status" value="1"/>
</dbReference>
<comment type="similarity">
    <text evidence="1">Belongs to the UPF0065 (bug) family.</text>
</comment>
<organism evidence="3 4">
    <name type="scientific">Polynucleobacter campilacus</name>
    <dbReference type="NCBI Taxonomy" id="1743163"/>
    <lineage>
        <taxon>Bacteria</taxon>
        <taxon>Pseudomonadati</taxon>
        <taxon>Pseudomonadota</taxon>
        <taxon>Betaproteobacteria</taxon>
        <taxon>Burkholderiales</taxon>
        <taxon>Burkholderiaceae</taxon>
        <taxon>Polynucleobacter</taxon>
    </lineage>
</organism>
<dbReference type="SUPFAM" id="SSF53850">
    <property type="entry name" value="Periplasmic binding protein-like II"/>
    <property type="match status" value="1"/>
</dbReference>
<dbReference type="InterPro" id="IPR005064">
    <property type="entry name" value="BUG"/>
</dbReference>
<evidence type="ECO:0000313" key="4">
    <source>
        <dbReference type="Proteomes" id="UP000197528"/>
    </source>
</evidence>
<dbReference type="PIRSF" id="PIRSF017082">
    <property type="entry name" value="YflP"/>
    <property type="match status" value="1"/>
</dbReference>
<feature type="chain" id="PRO_5013259351" evidence="2">
    <location>
        <begin position="27"/>
        <end position="327"/>
    </location>
</feature>
<dbReference type="EMBL" id="NGUP01000003">
    <property type="protein sequence ID" value="OWS69746.1"/>
    <property type="molecule type" value="Genomic_DNA"/>
</dbReference>
<dbReference type="OrthoDB" id="8678477at2"/>
<accession>A0A254PWS0</accession>
<keyword evidence="4" id="KW-1185">Reference proteome</keyword>
<dbReference type="Proteomes" id="UP000197528">
    <property type="component" value="Unassembled WGS sequence"/>
</dbReference>
<feature type="signal peptide" evidence="2">
    <location>
        <begin position="1"/>
        <end position="26"/>
    </location>
</feature>
<protein>
    <submittedName>
        <fullName evidence="3">MFS transporter</fullName>
    </submittedName>
</protein>
<dbReference type="PANTHER" id="PTHR42928:SF5">
    <property type="entry name" value="BLR1237 PROTEIN"/>
    <property type="match status" value="1"/>
</dbReference>